<dbReference type="InterPro" id="IPR045053">
    <property type="entry name" value="MAN-like"/>
</dbReference>
<dbReference type="InterPro" id="IPR017853">
    <property type="entry name" value="GH"/>
</dbReference>
<reference evidence="12" key="2">
    <citation type="submission" date="2013-12" db="EMBL/GenBank/DDBJ databases">
        <authorList>
            <person name="Yu Y."/>
            <person name="Lee S."/>
            <person name="de Baynast K."/>
            <person name="Wissotski M."/>
            <person name="Liu L."/>
            <person name="Talag J."/>
            <person name="Goicoechea J."/>
            <person name="Angelova A."/>
            <person name="Jetty R."/>
            <person name="Kudrna D."/>
            <person name="Golser W."/>
            <person name="Rivera L."/>
            <person name="Zhang J."/>
            <person name="Wing R."/>
        </authorList>
    </citation>
    <scope>NUCLEOTIDE SEQUENCE</scope>
</reference>
<keyword evidence="8" id="KW-0326">Glycosidase</keyword>
<evidence type="ECO:0000259" key="10">
    <source>
        <dbReference type="Pfam" id="PF26410"/>
    </source>
</evidence>
<dbReference type="Gene3D" id="3.20.20.80">
    <property type="entry name" value="Glycosidases"/>
    <property type="match status" value="1"/>
</dbReference>
<dbReference type="STRING" id="77586.A0A0D9VLF9"/>
<dbReference type="EC" id="3.2.1.78" evidence="4"/>
<protein>
    <recommendedName>
        <fullName evidence="4">mannan endo-1,4-beta-mannosidase</fullName>
        <ecNumber evidence="4">3.2.1.78</ecNumber>
    </recommendedName>
</protein>
<dbReference type="InterPro" id="IPR001547">
    <property type="entry name" value="Glyco_hydro_5"/>
</dbReference>
<comment type="subcellular location">
    <subcellularLocation>
        <location evidence="2">Secreted</location>
    </subcellularLocation>
</comment>
<evidence type="ECO:0000256" key="4">
    <source>
        <dbReference type="ARBA" id="ARBA00012706"/>
    </source>
</evidence>
<dbReference type="FunFam" id="3.20.20.80:FF:000313">
    <property type="entry name" value="Uncharacterized protein"/>
    <property type="match status" value="1"/>
</dbReference>
<evidence type="ECO:0000256" key="7">
    <source>
        <dbReference type="ARBA" id="ARBA00022801"/>
    </source>
</evidence>
<reference evidence="11" key="3">
    <citation type="submission" date="2015-04" db="UniProtKB">
        <authorList>
            <consortium name="EnsemblPlants"/>
        </authorList>
    </citation>
    <scope>IDENTIFICATION</scope>
</reference>
<dbReference type="Gramene" id="LPERR02G27620.1">
    <property type="protein sequence ID" value="LPERR02G27620.1"/>
    <property type="gene ID" value="LPERR02G27620"/>
</dbReference>
<keyword evidence="6 9" id="KW-0732">Signal</keyword>
<feature type="chain" id="PRO_5002347799" description="mannan endo-1,4-beta-mannosidase" evidence="9">
    <location>
        <begin position="23"/>
        <end position="449"/>
    </location>
</feature>
<dbReference type="GO" id="GO:0000272">
    <property type="term" value="P:polysaccharide catabolic process"/>
    <property type="evidence" value="ECO:0007669"/>
    <property type="project" value="InterPro"/>
</dbReference>
<dbReference type="EnsemblPlants" id="LPERR02G27620.1">
    <property type="protein sequence ID" value="LPERR02G27620.1"/>
    <property type="gene ID" value="LPERR02G27620"/>
</dbReference>
<organism evidence="11 12">
    <name type="scientific">Leersia perrieri</name>
    <dbReference type="NCBI Taxonomy" id="77586"/>
    <lineage>
        <taxon>Eukaryota</taxon>
        <taxon>Viridiplantae</taxon>
        <taxon>Streptophyta</taxon>
        <taxon>Embryophyta</taxon>
        <taxon>Tracheophyta</taxon>
        <taxon>Spermatophyta</taxon>
        <taxon>Magnoliopsida</taxon>
        <taxon>Liliopsida</taxon>
        <taxon>Poales</taxon>
        <taxon>Poaceae</taxon>
        <taxon>BOP clade</taxon>
        <taxon>Oryzoideae</taxon>
        <taxon>Oryzeae</taxon>
        <taxon>Oryzinae</taxon>
        <taxon>Leersia</taxon>
    </lineage>
</organism>
<sequence>MGSKRRVLILPTLAVAIAIAAAVLPNGGHAGEAVVDGRRFARASGTRFTVGGRPFYSNGFSAYWLMYMASDPADRSKAAATLGQAARLRATLVRTWAFSDGGYRPLQKSPGVYNEDMFMGLDFVIAEARKRGLYLILSLVNNWEGFGGKKQYVQWARDQGHYLGSDDEFFTSDVTKRFYKNHAVLTRVNKITGVAYKDDPTIFAWELMNEPRCQGDLSGKTLQVHAVQSYVSVHSEKMCGEFVMIDHRFVQAWITEMAGYVKSLDPNHMVEIGLEGFYGESMPDRKKFNAGHTVGTDFIANNLIPTVDFATIHSYPDQWLPGASSDEQVEFMRRWMAAHIRDAARLLRKPLVVTEFGWSARSSGYTVEARDAYFRRVFDAVYASARGGGPCAGGLFWQVMAPGMEGWSDGYEVVLERSPSTATVVGYQSARMVGLRAAYCADWQFGNGR</sequence>
<dbReference type="Pfam" id="PF26410">
    <property type="entry name" value="GH5_mannosidase"/>
    <property type="match status" value="1"/>
</dbReference>
<reference evidence="11 12" key="1">
    <citation type="submission" date="2012-08" db="EMBL/GenBank/DDBJ databases">
        <title>Oryza genome evolution.</title>
        <authorList>
            <person name="Wing R.A."/>
        </authorList>
    </citation>
    <scope>NUCLEOTIDE SEQUENCE</scope>
</reference>
<proteinExistence type="inferred from homology"/>
<evidence type="ECO:0000313" key="11">
    <source>
        <dbReference type="EnsemblPlants" id="LPERR02G27620.1"/>
    </source>
</evidence>
<evidence type="ECO:0000256" key="8">
    <source>
        <dbReference type="ARBA" id="ARBA00023295"/>
    </source>
</evidence>
<keyword evidence="7" id="KW-0378">Hydrolase</keyword>
<comment type="similarity">
    <text evidence="3">Belongs to the glycosyl hydrolase 5 (cellulase A) family.</text>
</comment>
<dbReference type="Proteomes" id="UP000032180">
    <property type="component" value="Chromosome 2"/>
</dbReference>
<keyword evidence="12" id="KW-1185">Reference proteome</keyword>
<evidence type="ECO:0000313" key="12">
    <source>
        <dbReference type="Proteomes" id="UP000032180"/>
    </source>
</evidence>
<evidence type="ECO:0000256" key="2">
    <source>
        <dbReference type="ARBA" id="ARBA00004613"/>
    </source>
</evidence>
<keyword evidence="5" id="KW-0964">Secreted</keyword>
<feature type="signal peptide" evidence="9">
    <location>
        <begin position="1"/>
        <end position="22"/>
    </location>
</feature>
<evidence type="ECO:0000256" key="9">
    <source>
        <dbReference type="SAM" id="SignalP"/>
    </source>
</evidence>
<dbReference type="eggNOG" id="ENOG502QS4Q">
    <property type="taxonomic scope" value="Eukaryota"/>
</dbReference>
<feature type="domain" description="Glycoside hydrolase family 5" evidence="10">
    <location>
        <begin position="39"/>
        <end position="398"/>
    </location>
</feature>
<dbReference type="SUPFAM" id="SSF51445">
    <property type="entry name" value="(Trans)glycosidases"/>
    <property type="match status" value="1"/>
</dbReference>
<name>A0A0D9VLF9_9ORYZ</name>
<evidence type="ECO:0000256" key="3">
    <source>
        <dbReference type="ARBA" id="ARBA00005641"/>
    </source>
</evidence>
<dbReference type="PANTHER" id="PTHR31451:SF39">
    <property type="entry name" value="MANNAN ENDO-1,4-BETA-MANNOSIDASE 1"/>
    <property type="match status" value="1"/>
</dbReference>
<dbReference type="HOGENOM" id="CLU_031603_0_0_1"/>
<dbReference type="AlphaFoldDB" id="A0A0D9VLF9"/>
<dbReference type="GO" id="GO:0016985">
    <property type="term" value="F:mannan endo-1,4-beta-mannosidase activity"/>
    <property type="evidence" value="ECO:0007669"/>
    <property type="project" value="UniProtKB-EC"/>
</dbReference>
<dbReference type="GO" id="GO:0005576">
    <property type="term" value="C:extracellular region"/>
    <property type="evidence" value="ECO:0007669"/>
    <property type="project" value="UniProtKB-SubCell"/>
</dbReference>
<accession>A0A0D9VLF9</accession>
<evidence type="ECO:0000256" key="5">
    <source>
        <dbReference type="ARBA" id="ARBA00022525"/>
    </source>
</evidence>
<evidence type="ECO:0000256" key="6">
    <source>
        <dbReference type="ARBA" id="ARBA00022729"/>
    </source>
</evidence>
<dbReference type="PANTHER" id="PTHR31451">
    <property type="match status" value="1"/>
</dbReference>
<comment type="catalytic activity">
    <reaction evidence="1">
        <text>Random hydrolysis of (1-&gt;4)-beta-D-mannosidic linkages in mannans, galactomannans and glucomannans.</text>
        <dbReference type="EC" id="3.2.1.78"/>
    </reaction>
</comment>
<evidence type="ECO:0000256" key="1">
    <source>
        <dbReference type="ARBA" id="ARBA00001678"/>
    </source>
</evidence>